<reference evidence="1" key="1">
    <citation type="journal article" date="2015" name="Nature">
        <title>Complex archaea that bridge the gap between prokaryotes and eukaryotes.</title>
        <authorList>
            <person name="Spang A."/>
            <person name="Saw J.H."/>
            <person name="Jorgensen S.L."/>
            <person name="Zaremba-Niedzwiedzka K."/>
            <person name="Martijn J."/>
            <person name="Lind A.E."/>
            <person name="van Eijk R."/>
            <person name="Schleper C."/>
            <person name="Guy L."/>
            <person name="Ettema T.J."/>
        </authorList>
    </citation>
    <scope>NUCLEOTIDE SEQUENCE</scope>
</reference>
<comment type="caution">
    <text evidence="1">The sequence shown here is derived from an EMBL/GenBank/DDBJ whole genome shotgun (WGS) entry which is preliminary data.</text>
</comment>
<organism evidence="1">
    <name type="scientific">marine sediment metagenome</name>
    <dbReference type="NCBI Taxonomy" id="412755"/>
    <lineage>
        <taxon>unclassified sequences</taxon>
        <taxon>metagenomes</taxon>
        <taxon>ecological metagenomes</taxon>
    </lineage>
</organism>
<accession>A0A0F9CLU4</accession>
<sequence>MAYKEINPGFWEFEKDGDFIEGVLIQVQKGVGANDSMLYSIEGSEGEVENVWGSAILDQRMSLVKVSEKVKITYKGLGEAKGGHKAPKIFKVEVDREDLPKF</sequence>
<dbReference type="EMBL" id="LAZR01032708">
    <property type="protein sequence ID" value="KKL50139.1"/>
    <property type="molecule type" value="Genomic_DNA"/>
</dbReference>
<proteinExistence type="predicted"/>
<dbReference type="AlphaFoldDB" id="A0A0F9CLU4"/>
<evidence type="ECO:0000313" key="1">
    <source>
        <dbReference type="EMBL" id="KKL50139.1"/>
    </source>
</evidence>
<gene>
    <name evidence="1" type="ORF">LCGC14_2308500</name>
</gene>
<protein>
    <submittedName>
        <fullName evidence="1">Uncharacterized protein</fullName>
    </submittedName>
</protein>
<name>A0A0F9CLU4_9ZZZZ</name>